<protein>
    <submittedName>
        <fullName evidence="3">Alpha/beta hydrolase</fullName>
    </submittedName>
</protein>
<name>A0ABT1DM26_9ACTN</name>
<dbReference type="RefSeq" id="WP_253237263.1">
    <property type="nucleotide sequence ID" value="NZ_JAMYJR010000010.1"/>
</dbReference>
<dbReference type="InterPro" id="IPR029058">
    <property type="entry name" value="AB_hydrolase_fold"/>
</dbReference>
<dbReference type="SUPFAM" id="SSF53474">
    <property type="entry name" value="alpha/beta-Hydrolases"/>
    <property type="match status" value="1"/>
</dbReference>
<accession>A0ABT1DM26</accession>
<dbReference type="EMBL" id="JAMYJR010000010">
    <property type="protein sequence ID" value="MCO8271131.1"/>
    <property type="molecule type" value="Genomic_DNA"/>
</dbReference>
<dbReference type="InterPro" id="IPR000073">
    <property type="entry name" value="AB_hydrolase_1"/>
</dbReference>
<organism evidence="3 4">
    <name type="scientific">Paractinoplanes aksuensis</name>
    <dbReference type="NCBI Taxonomy" id="2939490"/>
    <lineage>
        <taxon>Bacteria</taxon>
        <taxon>Bacillati</taxon>
        <taxon>Actinomycetota</taxon>
        <taxon>Actinomycetes</taxon>
        <taxon>Micromonosporales</taxon>
        <taxon>Micromonosporaceae</taxon>
        <taxon>Paractinoplanes</taxon>
    </lineage>
</organism>
<feature type="domain" description="AB hydrolase-1" evidence="2">
    <location>
        <begin position="22"/>
        <end position="247"/>
    </location>
</feature>
<dbReference type="PANTHER" id="PTHR43798">
    <property type="entry name" value="MONOACYLGLYCEROL LIPASE"/>
    <property type="match status" value="1"/>
</dbReference>
<comment type="caution">
    <text evidence="3">The sequence shown here is derived from an EMBL/GenBank/DDBJ whole genome shotgun (WGS) entry which is preliminary data.</text>
</comment>
<gene>
    <name evidence="3" type="ORF">M1L60_11055</name>
</gene>
<proteinExistence type="predicted"/>
<keyword evidence="1 3" id="KW-0378">Hydrolase</keyword>
<evidence type="ECO:0000259" key="2">
    <source>
        <dbReference type="Pfam" id="PF12697"/>
    </source>
</evidence>
<evidence type="ECO:0000313" key="3">
    <source>
        <dbReference type="EMBL" id="MCO8271131.1"/>
    </source>
</evidence>
<reference evidence="3 4" key="1">
    <citation type="submission" date="2022-06" db="EMBL/GenBank/DDBJ databases">
        <title>New Species of the Genus Actinoplanes, ActinopZanes ferrugineus.</title>
        <authorList>
            <person name="Ding P."/>
        </authorList>
    </citation>
    <scope>NUCLEOTIDE SEQUENCE [LARGE SCALE GENOMIC DNA]</scope>
    <source>
        <strain evidence="3 4">TRM88003</strain>
    </source>
</reference>
<dbReference type="InterPro" id="IPR050266">
    <property type="entry name" value="AB_hydrolase_sf"/>
</dbReference>
<dbReference type="Gene3D" id="3.40.50.1820">
    <property type="entry name" value="alpha/beta hydrolase"/>
    <property type="match status" value="1"/>
</dbReference>
<dbReference type="PANTHER" id="PTHR43798:SF31">
    <property type="entry name" value="AB HYDROLASE SUPERFAMILY PROTEIN YCLE"/>
    <property type="match status" value="1"/>
</dbReference>
<keyword evidence="4" id="KW-1185">Reference proteome</keyword>
<evidence type="ECO:0000256" key="1">
    <source>
        <dbReference type="ARBA" id="ARBA00022801"/>
    </source>
</evidence>
<dbReference type="Proteomes" id="UP001523369">
    <property type="component" value="Unassembled WGS sequence"/>
</dbReference>
<dbReference type="Pfam" id="PF12697">
    <property type="entry name" value="Abhydrolase_6"/>
    <property type="match status" value="1"/>
</dbReference>
<evidence type="ECO:0000313" key="4">
    <source>
        <dbReference type="Proteomes" id="UP001523369"/>
    </source>
</evidence>
<sequence length="256" mass="26560">MLLTTEDGTRLAANRTGDGPPVVLVHGSAGGLDSWEPVVPFLRERFELWTYARRGYAPSGECARPKTFADDVGDLRTVIEAAGGTAHVVGTSYGATVALHAGLASAGIRSLVAFEPPLFSAGPALIGVLSRYRALLDGGDLVGAARLLAAEVARVPAAILPAVAAPPESEAIGCLHDLEAMTADTTDLARWAGIAVPTLLLQGSDTWPPMPDTMEALAAALPSAARTILRGQSHFASHTGPEQFAAALIDFLPKHD</sequence>
<dbReference type="GO" id="GO:0016787">
    <property type="term" value="F:hydrolase activity"/>
    <property type="evidence" value="ECO:0007669"/>
    <property type="project" value="UniProtKB-KW"/>
</dbReference>